<evidence type="ECO:0000256" key="7">
    <source>
        <dbReference type="ARBA" id="ARBA00048741"/>
    </source>
</evidence>
<comment type="caution">
    <text evidence="9">The sequence shown here is derived from an EMBL/GenBank/DDBJ whole genome shotgun (WGS) entry which is preliminary data.</text>
</comment>
<keyword evidence="6" id="KW-0315">Glutamine amidotransferase</keyword>
<proteinExistence type="inferred from homology"/>
<evidence type="ECO:0000256" key="5">
    <source>
        <dbReference type="ARBA" id="ARBA00022840"/>
    </source>
</evidence>
<name>A0ABP7VXW8_9FLAO</name>
<dbReference type="InterPro" id="IPR017932">
    <property type="entry name" value="GATase_2_dom"/>
</dbReference>
<dbReference type="SUPFAM" id="SSF52402">
    <property type="entry name" value="Adenine nucleotide alpha hydrolases-like"/>
    <property type="match status" value="1"/>
</dbReference>
<dbReference type="InterPro" id="IPR033738">
    <property type="entry name" value="AsnB_N"/>
</dbReference>
<comment type="pathway">
    <text evidence="1">Amino-acid biosynthesis; L-asparagine biosynthesis; L-asparagine from L-aspartate (L-Gln route): step 1/1.</text>
</comment>
<protein>
    <recommendedName>
        <fullName evidence="3">asparagine synthase (glutamine-hydrolyzing)</fullName>
        <ecNumber evidence="3">6.3.5.4</ecNumber>
    </recommendedName>
</protein>
<evidence type="ECO:0000313" key="10">
    <source>
        <dbReference type="Proteomes" id="UP001500367"/>
    </source>
</evidence>
<dbReference type="RefSeq" id="WP_344816802.1">
    <property type="nucleotide sequence ID" value="NZ_BAABCT010000006.1"/>
</dbReference>
<evidence type="ECO:0000259" key="8">
    <source>
        <dbReference type="PROSITE" id="PS51278"/>
    </source>
</evidence>
<evidence type="ECO:0000256" key="6">
    <source>
        <dbReference type="ARBA" id="ARBA00022962"/>
    </source>
</evidence>
<dbReference type="NCBIfam" id="TIGR01536">
    <property type="entry name" value="asn_synth_AEB"/>
    <property type="match status" value="1"/>
</dbReference>
<dbReference type="CDD" id="cd00712">
    <property type="entry name" value="AsnB"/>
    <property type="match status" value="1"/>
</dbReference>
<dbReference type="Pfam" id="PF00733">
    <property type="entry name" value="Asn_synthase"/>
    <property type="match status" value="1"/>
</dbReference>
<reference evidence="10" key="1">
    <citation type="journal article" date="2019" name="Int. J. Syst. Evol. Microbiol.">
        <title>The Global Catalogue of Microorganisms (GCM) 10K type strain sequencing project: providing services to taxonomists for standard genome sequencing and annotation.</title>
        <authorList>
            <consortium name="The Broad Institute Genomics Platform"/>
            <consortium name="The Broad Institute Genome Sequencing Center for Infectious Disease"/>
            <person name="Wu L."/>
            <person name="Ma J."/>
        </authorList>
    </citation>
    <scope>NUCLEOTIDE SEQUENCE [LARGE SCALE GENOMIC DNA]</scope>
    <source>
        <strain evidence="10">JCM 17069</strain>
    </source>
</reference>
<dbReference type="InterPro" id="IPR006426">
    <property type="entry name" value="Asn_synth_AEB"/>
</dbReference>
<comment type="similarity">
    <text evidence="2">Belongs to the asparagine synthetase family.</text>
</comment>
<dbReference type="EC" id="6.3.5.4" evidence="3"/>
<dbReference type="PANTHER" id="PTHR43284">
    <property type="entry name" value="ASPARAGINE SYNTHETASE (GLUTAMINE-HYDROLYZING)"/>
    <property type="match status" value="1"/>
</dbReference>
<feature type="domain" description="Glutamine amidotransferase type-2" evidence="8">
    <location>
        <begin position="2"/>
        <end position="214"/>
    </location>
</feature>
<evidence type="ECO:0000256" key="2">
    <source>
        <dbReference type="ARBA" id="ARBA00005752"/>
    </source>
</evidence>
<comment type="catalytic activity">
    <reaction evidence="7">
        <text>L-aspartate + L-glutamine + ATP + H2O = L-asparagine + L-glutamate + AMP + diphosphate + H(+)</text>
        <dbReference type="Rhea" id="RHEA:12228"/>
        <dbReference type="ChEBI" id="CHEBI:15377"/>
        <dbReference type="ChEBI" id="CHEBI:15378"/>
        <dbReference type="ChEBI" id="CHEBI:29985"/>
        <dbReference type="ChEBI" id="CHEBI:29991"/>
        <dbReference type="ChEBI" id="CHEBI:30616"/>
        <dbReference type="ChEBI" id="CHEBI:33019"/>
        <dbReference type="ChEBI" id="CHEBI:58048"/>
        <dbReference type="ChEBI" id="CHEBI:58359"/>
        <dbReference type="ChEBI" id="CHEBI:456215"/>
        <dbReference type="EC" id="6.3.5.4"/>
    </reaction>
</comment>
<keyword evidence="5" id="KW-0067">ATP-binding</keyword>
<accession>A0ABP7VXW8</accession>
<evidence type="ECO:0000256" key="1">
    <source>
        <dbReference type="ARBA" id="ARBA00005187"/>
    </source>
</evidence>
<dbReference type="Gene3D" id="3.40.50.620">
    <property type="entry name" value="HUPs"/>
    <property type="match status" value="1"/>
</dbReference>
<dbReference type="EMBL" id="BAABCT010000006">
    <property type="protein sequence ID" value="GAA4076148.1"/>
    <property type="molecule type" value="Genomic_DNA"/>
</dbReference>
<dbReference type="InterPro" id="IPR014729">
    <property type="entry name" value="Rossmann-like_a/b/a_fold"/>
</dbReference>
<sequence length="626" mass="72009">MCGISGLLNWSKLQQKAIENVKDSLINMDYRGPNFSDIYVDDKIVLGHNRLSILDINERSNQPMQSKDGKFIIVFNGEIYNFKELKNELVTKGINFRTTSDTEVLLEGYQLFGEKILQKIRGMFSFVIWDVTNQELFAARDRFGEKPFYYFHDKDAFGFASNLSGIVPLCEFDLVINKQAIYELLTYQNIDNKTCIYSGIEKLQPGYYLKLSKHGIETKQYWNPYYKNKIEDSSVSIENTIHNLLQSSVEEQIVADVPVGLYLSGGTDSSVIASIASKIKKDVVAYTLTMPGNSKYDETEESKIVSQKLGIKHKLIKLEDSCVNNLPHILKTIEPIADASIIPNMEIAKEAKTNFKVMLSGDGGDDIFGGYKAPLNYFHNSFKGNFLSKKVINTVIENSFNYPFNVLNYKLNDKRIFKWAGIETYYNNHLLFPSVVKKIITKGNYHNNIKNYLSDSNEFCDREEDKLLYVGIKTKLASDYLFKMDAANMFFSVESRAPFLDNRIIDYTSKLSIEQLMPNGIDKEILKNIGAKYLPREFFDLPKKGFSIPYVKYMKNQWGNLLEDFIKEGISSDLGLINSDEVLNYLAVFRKNESNKLGKIMYGLFVFEIWLRVFHLKRNPEEIKLY</sequence>
<dbReference type="SUPFAM" id="SSF56235">
    <property type="entry name" value="N-terminal nucleophile aminohydrolases (Ntn hydrolases)"/>
    <property type="match status" value="1"/>
</dbReference>
<dbReference type="Proteomes" id="UP001500367">
    <property type="component" value="Unassembled WGS sequence"/>
</dbReference>
<dbReference type="InterPro" id="IPR029055">
    <property type="entry name" value="Ntn_hydrolases_N"/>
</dbReference>
<dbReference type="PROSITE" id="PS51278">
    <property type="entry name" value="GATASE_TYPE_2"/>
    <property type="match status" value="1"/>
</dbReference>
<dbReference type="CDD" id="cd01991">
    <property type="entry name" value="Asn_synthase_B_C"/>
    <property type="match status" value="1"/>
</dbReference>
<dbReference type="PANTHER" id="PTHR43284:SF1">
    <property type="entry name" value="ASPARAGINE SYNTHETASE"/>
    <property type="match status" value="1"/>
</dbReference>
<evidence type="ECO:0000256" key="4">
    <source>
        <dbReference type="ARBA" id="ARBA00022741"/>
    </source>
</evidence>
<evidence type="ECO:0000256" key="3">
    <source>
        <dbReference type="ARBA" id="ARBA00012737"/>
    </source>
</evidence>
<dbReference type="InterPro" id="IPR051786">
    <property type="entry name" value="ASN_synthetase/amidase"/>
</dbReference>
<keyword evidence="10" id="KW-1185">Reference proteome</keyword>
<dbReference type="PIRSF" id="PIRSF001589">
    <property type="entry name" value="Asn_synthetase_glu-h"/>
    <property type="match status" value="1"/>
</dbReference>
<organism evidence="9 10">
    <name type="scientific">Flavobacterium cheonanense</name>
    <dbReference type="NCBI Taxonomy" id="706183"/>
    <lineage>
        <taxon>Bacteria</taxon>
        <taxon>Pseudomonadati</taxon>
        <taxon>Bacteroidota</taxon>
        <taxon>Flavobacteriia</taxon>
        <taxon>Flavobacteriales</taxon>
        <taxon>Flavobacteriaceae</taxon>
        <taxon>Flavobacterium</taxon>
    </lineage>
</organism>
<dbReference type="Gene3D" id="3.60.20.10">
    <property type="entry name" value="Glutamine Phosphoribosylpyrophosphate, subunit 1, domain 1"/>
    <property type="match status" value="1"/>
</dbReference>
<keyword evidence="4" id="KW-0547">Nucleotide-binding</keyword>
<dbReference type="InterPro" id="IPR001962">
    <property type="entry name" value="Asn_synthase"/>
</dbReference>
<evidence type="ECO:0000313" key="9">
    <source>
        <dbReference type="EMBL" id="GAA4076148.1"/>
    </source>
</evidence>
<dbReference type="Pfam" id="PF13537">
    <property type="entry name" value="GATase_7"/>
    <property type="match status" value="1"/>
</dbReference>
<gene>
    <name evidence="9" type="primary">asnB_2</name>
    <name evidence="9" type="ORF">GCM10022389_22450</name>
</gene>